<proteinExistence type="predicted"/>
<protein>
    <submittedName>
        <fullName evidence="5">Sulfate/molybdate ABC transporter ATP-binding protein</fullName>
    </submittedName>
</protein>
<accession>A0A974BGH6</accession>
<dbReference type="EMBL" id="JACBNQ010000001">
    <property type="protein sequence ID" value="NYB72704.1"/>
    <property type="molecule type" value="Genomic_DNA"/>
</dbReference>
<dbReference type="RefSeq" id="WP_179236385.1">
    <property type="nucleotide sequence ID" value="NZ_JACBNQ010000001.1"/>
</dbReference>
<dbReference type="Gene3D" id="3.40.50.300">
    <property type="entry name" value="P-loop containing nucleotide triphosphate hydrolases"/>
    <property type="match status" value="1"/>
</dbReference>
<dbReference type="SUPFAM" id="SSF52540">
    <property type="entry name" value="P-loop containing nucleoside triphosphate hydrolases"/>
    <property type="match status" value="1"/>
</dbReference>
<dbReference type="Proteomes" id="UP000611629">
    <property type="component" value="Unassembled WGS sequence"/>
</dbReference>
<keyword evidence="1" id="KW-0813">Transport</keyword>
<keyword evidence="3 5" id="KW-0067">ATP-binding</keyword>
<dbReference type="PROSITE" id="PS50893">
    <property type="entry name" value="ABC_TRANSPORTER_2"/>
    <property type="match status" value="1"/>
</dbReference>
<dbReference type="InterPro" id="IPR017871">
    <property type="entry name" value="ABC_transporter-like_CS"/>
</dbReference>
<feature type="domain" description="ABC transporter" evidence="4">
    <location>
        <begin position="2"/>
        <end position="232"/>
    </location>
</feature>
<dbReference type="InterPro" id="IPR050093">
    <property type="entry name" value="ABC_SmlMolc_Importer"/>
</dbReference>
<evidence type="ECO:0000313" key="6">
    <source>
        <dbReference type="Proteomes" id="UP000611629"/>
    </source>
</evidence>
<keyword evidence="2" id="KW-0547">Nucleotide-binding</keyword>
<reference evidence="5" key="1">
    <citation type="submission" date="2020-07" db="EMBL/GenBank/DDBJ databases">
        <title>Genomic analysis of a strain of Sedimentibacter Hydroxybenzoicus DSM7310.</title>
        <authorList>
            <person name="Ma S."/>
        </authorList>
    </citation>
    <scope>NUCLEOTIDE SEQUENCE</scope>
    <source>
        <strain evidence="5">DSM 7310</strain>
    </source>
</reference>
<evidence type="ECO:0000256" key="3">
    <source>
        <dbReference type="ARBA" id="ARBA00022840"/>
    </source>
</evidence>
<dbReference type="GO" id="GO:0016887">
    <property type="term" value="F:ATP hydrolysis activity"/>
    <property type="evidence" value="ECO:0007669"/>
    <property type="project" value="InterPro"/>
</dbReference>
<dbReference type="PANTHER" id="PTHR42781:SF4">
    <property type="entry name" value="SPERMIDINE_PUTRESCINE IMPORT ATP-BINDING PROTEIN POTA"/>
    <property type="match status" value="1"/>
</dbReference>
<dbReference type="GO" id="GO:0005524">
    <property type="term" value="F:ATP binding"/>
    <property type="evidence" value="ECO:0007669"/>
    <property type="project" value="UniProtKB-KW"/>
</dbReference>
<evidence type="ECO:0000259" key="4">
    <source>
        <dbReference type="PROSITE" id="PS50893"/>
    </source>
</evidence>
<comment type="caution">
    <text evidence="5">The sequence shown here is derived from an EMBL/GenBank/DDBJ whole genome shotgun (WGS) entry which is preliminary data.</text>
</comment>
<evidence type="ECO:0000256" key="2">
    <source>
        <dbReference type="ARBA" id="ARBA00022741"/>
    </source>
</evidence>
<dbReference type="PANTHER" id="PTHR42781">
    <property type="entry name" value="SPERMIDINE/PUTRESCINE IMPORT ATP-BINDING PROTEIN POTA"/>
    <property type="match status" value="1"/>
</dbReference>
<evidence type="ECO:0000256" key="1">
    <source>
        <dbReference type="ARBA" id="ARBA00022448"/>
    </source>
</evidence>
<dbReference type="SMART" id="SM00382">
    <property type="entry name" value="AAA"/>
    <property type="match status" value="1"/>
</dbReference>
<gene>
    <name evidence="5" type="ORF">HZF24_00965</name>
</gene>
<name>A0A974BGH6_SEDHY</name>
<dbReference type="InterPro" id="IPR003593">
    <property type="entry name" value="AAA+_ATPase"/>
</dbReference>
<dbReference type="InterPro" id="IPR027417">
    <property type="entry name" value="P-loop_NTPase"/>
</dbReference>
<evidence type="ECO:0000313" key="5">
    <source>
        <dbReference type="EMBL" id="NYB72704.1"/>
    </source>
</evidence>
<dbReference type="PROSITE" id="PS00211">
    <property type="entry name" value="ABC_TRANSPORTER_1"/>
    <property type="match status" value="1"/>
</dbReference>
<dbReference type="AlphaFoldDB" id="A0A974BGH6"/>
<dbReference type="Pfam" id="PF00005">
    <property type="entry name" value="ABC_tran"/>
    <property type="match status" value="1"/>
</dbReference>
<keyword evidence="6" id="KW-1185">Reference proteome</keyword>
<dbReference type="InterPro" id="IPR003439">
    <property type="entry name" value="ABC_transporter-like_ATP-bd"/>
</dbReference>
<sequence>MSLSVSIKKKFKDFNLDVNFENDGDYFGVLGPSGSGKSMTLKCIAGLETPDEGRIVFNDRVLFDSQQNINVKPQDRKIGYLFQSYALFPNMTAEQNIGCGLKCSKEDRKIKTGKMIELFHLEGLEKKYPWQLSGGQQQRVALARIFAYEPEALLLDEPFSALDSHLKEELQAEVFEFLKLYEGQVLMVTHQRDEVYKFCKNLAILNKGKLIIYGDTKVIFNEPRTVEAAKIIGCNNISPCRIISSGQIFVNDWDIVLQTEKKIPENITYIGIRAHSFKIVNNNHEPNIMDCEIVNITDELFEYSIVFKNRASENSKKLIYKIKKNEWDSTTNKNKLFLKIPEESIFMLT</sequence>
<organism evidence="5 6">
    <name type="scientific">Sedimentibacter hydroxybenzoicus DSM 7310</name>
    <dbReference type="NCBI Taxonomy" id="1123245"/>
    <lineage>
        <taxon>Bacteria</taxon>
        <taxon>Bacillati</taxon>
        <taxon>Bacillota</taxon>
        <taxon>Tissierellia</taxon>
        <taxon>Sedimentibacter</taxon>
    </lineage>
</organism>